<keyword evidence="4" id="KW-1185">Reference proteome</keyword>
<organism evidence="3 4">
    <name type="scientific">Sphaeroforma arctica JP610</name>
    <dbReference type="NCBI Taxonomy" id="667725"/>
    <lineage>
        <taxon>Eukaryota</taxon>
        <taxon>Ichthyosporea</taxon>
        <taxon>Ichthyophonida</taxon>
        <taxon>Sphaeroforma</taxon>
    </lineage>
</organism>
<accession>A0A0L0EY23</accession>
<dbReference type="GO" id="GO:0004843">
    <property type="term" value="F:cysteine-type deubiquitinase activity"/>
    <property type="evidence" value="ECO:0007669"/>
    <property type="project" value="InterPro"/>
</dbReference>
<dbReference type="Proteomes" id="UP000054560">
    <property type="component" value="Unassembled WGS sequence"/>
</dbReference>
<dbReference type="SUPFAM" id="SSF54001">
    <property type="entry name" value="Cysteine proteinases"/>
    <property type="match status" value="1"/>
</dbReference>
<gene>
    <name evidence="3" type="ORF">SARC_18098</name>
</gene>
<dbReference type="RefSeq" id="XP_014143294.1">
    <property type="nucleotide sequence ID" value="XM_014287819.1"/>
</dbReference>
<name>A0A0L0EY23_9EUKA</name>
<dbReference type="Gene3D" id="3.90.70.10">
    <property type="entry name" value="Cysteine proteinases"/>
    <property type="match status" value="1"/>
</dbReference>
<dbReference type="InterPro" id="IPR018200">
    <property type="entry name" value="USP_CS"/>
</dbReference>
<dbReference type="EMBL" id="KQ255356">
    <property type="protein sequence ID" value="KNC69392.1"/>
    <property type="molecule type" value="Genomic_DNA"/>
</dbReference>
<dbReference type="PROSITE" id="PS50235">
    <property type="entry name" value="USP_3"/>
    <property type="match status" value="1"/>
</dbReference>
<dbReference type="InterPro" id="IPR028889">
    <property type="entry name" value="USP"/>
</dbReference>
<feature type="region of interest" description="Disordered" evidence="1">
    <location>
        <begin position="80"/>
        <end position="107"/>
    </location>
</feature>
<dbReference type="PROSITE" id="PS00972">
    <property type="entry name" value="USP_1"/>
    <property type="match status" value="1"/>
</dbReference>
<dbReference type="AlphaFoldDB" id="A0A0L0EY23"/>
<evidence type="ECO:0000256" key="1">
    <source>
        <dbReference type="SAM" id="MobiDB-lite"/>
    </source>
</evidence>
<evidence type="ECO:0000313" key="4">
    <source>
        <dbReference type="Proteomes" id="UP000054560"/>
    </source>
</evidence>
<feature type="non-terminal residue" evidence="3">
    <location>
        <position position="155"/>
    </location>
</feature>
<dbReference type="GeneID" id="25918602"/>
<reference evidence="3 4" key="1">
    <citation type="submission" date="2011-02" db="EMBL/GenBank/DDBJ databases">
        <title>The Genome Sequence of Sphaeroforma arctica JP610.</title>
        <authorList>
            <consortium name="The Broad Institute Genome Sequencing Platform"/>
            <person name="Russ C."/>
            <person name="Cuomo C."/>
            <person name="Young S.K."/>
            <person name="Zeng Q."/>
            <person name="Gargeya S."/>
            <person name="Alvarado L."/>
            <person name="Berlin A."/>
            <person name="Chapman S.B."/>
            <person name="Chen Z."/>
            <person name="Freedman E."/>
            <person name="Gellesch M."/>
            <person name="Goldberg J."/>
            <person name="Griggs A."/>
            <person name="Gujja S."/>
            <person name="Heilman E."/>
            <person name="Heiman D."/>
            <person name="Howarth C."/>
            <person name="Mehta T."/>
            <person name="Neiman D."/>
            <person name="Pearson M."/>
            <person name="Roberts A."/>
            <person name="Saif S."/>
            <person name="Shea T."/>
            <person name="Shenoy N."/>
            <person name="Sisk P."/>
            <person name="Stolte C."/>
            <person name="Sykes S."/>
            <person name="White J."/>
            <person name="Yandava C."/>
            <person name="Burger G."/>
            <person name="Gray M.W."/>
            <person name="Holland P.W.H."/>
            <person name="King N."/>
            <person name="Lang F.B.F."/>
            <person name="Roger A.J."/>
            <person name="Ruiz-Trillo I."/>
            <person name="Haas B."/>
            <person name="Nusbaum C."/>
            <person name="Birren B."/>
        </authorList>
    </citation>
    <scope>NUCLEOTIDE SEQUENCE [LARGE SCALE GENOMIC DNA]</scope>
    <source>
        <strain evidence="3 4">JP610</strain>
    </source>
</reference>
<evidence type="ECO:0000313" key="3">
    <source>
        <dbReference type="EMBL" id="KNC69392.1"/>
    </source>
</evidence>
<protein>
    <recommendedName>
        <fullName evidence="2">USP domain-containing protein</fullName>
    </recommendedName>
</protein>
<proteinExistence type="predicted"/>
<feature type="domain" description="USP" evidence="2">
    <location>
        <begin position="139"/>
        <end position="155"/>
    </location>
</feature>
<evidence type="ECO:0000259" key="2">
    <source>
        <dbReference type="PROSITE" id="PS50235"/>
    </source>
</evidence>
<feature type="compositionally biased region" description="Basic and acidic residues" evidence="1">
    <location>
        <begin position="80"/>
        <end position="97"/>
    </location>
</feature>
<sequence>MHRKIEAARWDWVESWLNDNEYDDDRLCASNIDITDNNLQVVYGLDKTCDIDKQKPHSNRKYNVACVHSLGQKKRLADIGEGKNKRVSKGADTKEISRSSYSRGGVKRRTSAFVEENDGDALESNVSIPNKRARKWIKKGLSNLGNTCYMNATLQ</sequence>
<dbReference type="InterPro" id="IPR038765">
    <property type="entry name" value="Papain-like_cys_pep_sf"/>
</dbReference>